<evidence type="ECO:0000313" key="1">
    <source>
        <dbReference type="EMBL" id="CAG8854221.1"/>
    </source>
</evidence>
<reference evidence="1 2" key="1">
    <citation type="submission" date="2021-06" db="EMBL/GenBank/DDBJ databases">
        <authorList>
            <person name="Kallberg Y."/>
            <person name="Tangrot J."/>
            <person name="Rosling A."/>
        </authorList>
    </citation>
    <scope>NUCLEOTIDE SEQUENCE [LARGE SCALE GENOMIC DNA]</scope>
    <source>
        <strain evidence="1 2">120-4 pot B 10/14</strain>
    </source>
</reference>
<gene>
    <name evidence="1" type="ORF">GMARGA_LOCUS43042</name>
</gene>
<protein>
    <submittedName>
        <fullName evidence="1">33185_t:CDS:1</fullName>
    </submittedName>
</protein>
<proteinExistence type="predicted"/>
<name>A0ABN7XG26_GIGMA</name>
<comment type="caution">
    <text evidence="1">The sequence shown here is derived from an EMBL/GenBank/DDBJ whole genome shotgun (WGS) entry which is preliminary data.</text>
</comment>
<sequence>DEKKVEEIVPLPSYNKNRNARVQPVKSRYKKEPFNTNNREVYCMKKTTEKIAFDYDLLGPVQNQKKNAPRKYGNKNLAIKNTSQKVQVRREKLKASTIYQTLSKIEGPDRISKEKMTSIGLILRDPEIRPTNNDLKEKRTRIDAKEDKYKKEINEQVLTLNVVNSYLGELKNSDNNDDNETWYPCNEEIPKDWLDPNDCEKLPTTFVEVELGAIEKLDEANNSIQKLANNNKICKKIECSNQAEEVQIGQNNYQPYRISIEQNKHWASTK</sequence>
<dbReference type="EMBL" id="CAJVQB010134879">
    <property type="protein sequence ID" value="CAG8854221.1"/>
    <property type="molecule type" value="Genomic_DNA"/>
</dbReference>
<evidence type="ECO:0000313" key="2">
    <source>
        <dbReference type="Proteomes" id="UP000789901"/>
    </source>
</evidence>
<dbReference type="Proteomes" id="UP000789901">
    <property type="component" value="Unassembled WGS sequence"/>
</dbReference>
<feature type="non-terminal residue" evidence="1">
    <location>
        <position position="270"/>
    </location>
</feature>
<accession>A0ABN7XG26</accession>
<keyword evidence="2" id="KW-1185">Reference proteome</keyword>
<organism evidence="1 2">
    <name type="scientific">Gigaspora margarita</name>
    <dbReference type="NCBI Taxonomy" id="4874"/>
    <lineage>
        <taxon>Eukaryota</taxon>
        <taxon>Fungi</taxon>
        <taxon>Fungi incertae sedis</taxon>
        <taxon>Mucoromycota</taxon>
        <taxon>Glomeromycotina</taxon>
        <taxon>Glomeromycetes</taxon>
        <taxon>Diversisporales</taxon>
        <taxon>Gigasporaceae</taxon>
        <taxon>Gigaspora</taxon>
    </lineage>
</organism>
<feature type="non-terminal residue" evidence="1">
    <location>
        <position position="1"/>
    </location>
</feature>